<dbReference type="Pfam" id="PF03466">
    <property type="entry name" value="LysR_substrate"/>
    <property type="match status" value="1"/>
</dbReference>
<keyword evidence="3" id="KW-0238">DNA-binding</keyword>
<dbReference type="PROSITE" id="PS50931">
    <property type="entry name" value="HTH_LYSR"/>
    <property type="match status" value="1"/>
</dbReference>
<dbReference type="Gene3D" id="1.10.10.10">
    <property type="entry name" value="Winged helix-like DNA-binding domain superfamily/Winged helix DNA-binding domain"/>
    <property type="match status" value="1"/>
</dbReference>
<proteinExistence type="inferred from homology"/>
<organism evidence="6 7">
    <name type="scientific">Parachlamydia acanthamoebae</name>
    <dbReference type="NCBI Taxonomy" id="83552"/>
    <lineage>
        <taxon>Bacteria</taxon>
        <taxon>Pseudomonadati</taxon>
        <taxon>Chlamydiota</taxon>
        <taxon>Chlamydiia</taxon>
        <taxon>Parachlamydiales</taxon>
        <taxon>Parachlamydiaceae</taxon>
        <taxon>Parachlamydia</taxon>
    </lineage>
</organism>
<dbReference type="InterPro" id="IPR005119">
    <property type="entry name" value="LysR_subst-bd"/>
</dbReference>
<dbReference type="PANTHER" id="PTHR30419">
    <property type="entry name" value="HTH-TYPE TRANSCRIPTIONAL REGULATOR YBHD"/>
    <property type="match status" value="1"/>
</dbReference>
<evidence type="ECO:0000256" key="1">
    <source>
        <dbReference type="ARBA" id="ARBA00009437"/>
    </source>
</evidence>
<dbReference type="InterPro" id="IPR036388">
    <property type="entry name" value="WH-like_DNA-bd_sf"/>
</dbReference>
<name>A0A0C1ERD9_9BACT</name>
<evidence type="ECO:0000313" key="6">
    <source>
        <dbReference type="EMBL" id="KIA78659.1"/>
    </source>
</evidence>
<protein>
    <recommendedName>
        <fullName evidence="5">HTH lysR-type domain-containing protein</fullName>
    </recommendedName>
</protein>
<gene>
    <name evidence="6" type="ORF">DB43_DP00160</name>
</gene>
<dbReference type="PANTHER" id="PTHR30419:SF8">
    <property type="entry name" value="NITROGEN ASSIMILATION TRANSCRIPTIONAL ACTIVATOR-RELATED"/>
    <property type="match status" value="1"/>
</dbReference>
<comment type="caution">
    <text evidence="6">The sequence shown here is derived from an EMBL/GenBank/DDBJ whole genome shotgun (WGS) entry which is preliminary data.</text>
</comment>
<dbReference type="EMBL" id="JSAM01000010">
    <property type="protein sequence ID" value="KIA78659.1"/>
    <property type="molecule type" value="Genomic_DNA"/>
</dbReference>
<dbReference type="AlphaFoldDB" id="A0A0C1ERD9"/>
<dbReference type="GO" id="GO:0003677">
    <property type="term" value="F:DNA binding"/>
    <property type="evidence" value="ECO:0007669"/>
    <property type="project" value="UniProtKB-KW"/>
</dbReference>
<comment type="similarity">
    <text evidence="1">Belongs to the LysR transcriptional regulatory family.</text>
</comment>
<accession>A0A0C1ERD9</accession>
<keyword evidence="2" id="KW-0805">Transcription regulation</keyword>
<evidence type="ECO:0000256" key="4">
    <source>
        <dbReference type="ARBA" id="ARBA00023163"/>
    </source>
</evidence>
<dbReference type="SUPFAM" id="SSF53850">
    <property type="entry name" value="Periplasmic binding protein-like II"/>
    <property type="match status" value="1"/>
</dbReference>
<dbReference type="InterPro" id="IPR050950">
    <property type="entry name" value="HTH-type_LysR_regulators"/>
</dbReference>
<dbReference type="InterPro" id="IPR036390">
    <property type="entry name" value="WH_DNA-bd_sf"/>
</dbReference>
<reference evidence="6 7" key="1">
    <citation type="journal article" date="2014" name="Mol. Biol. Evol.">
        <title>Massive expansion of Ubiquitination-related gene families within the Chlamydiae.</title>
        <authorList>
            <person name="Domman D."/>
            <person name="Collingro A."/>
            <person name="Lagkouvardos I."/>
            <person name="Gehre L."/>
            <person name="Weinmaier T."/>
            <person name="Rattei T."/>
            <person name="Subtil A."/>
            <person name="Horn M."/>
        </authorList>
    </citation>
    <scope>NUCLEOTIDE SEQUENCE [LARGE SCALE GENOMIC DNA]</scope>
    <source>
        <strain evidence="6 7">OEW1</strain>
    </source>
</reference>
<dbReference type="InterPro" id="IPR000847">
    <property type="entry name" value="LysR_HTH_N"/>
</dbReference>
<dbReference type="Proteomes" id="UP000031307">
    <property type="component" value="Unassembled WGS sequence"/>
</dbReference>
<dbReference type="GO" id="GO:0005829">
    <property type="term" value="C:cytosol"/>
    <property type="evidence" value="ECO:0007669"/>
    <property type="project" value="TreeGrafter"/>
</dbReference>
<evidence type="ECO:0000313" key="7">
    <source>
        <dbReference type="Proteomes" id="UP000031307"/>
    </source>
</evidence>
<dbReference type="Gene3D" id="3.40.190.290">
    <property type="match status" value="1"/>
</dbReference>
<dbReference type="GO" id="GO:0003700">
    <property type="term" value="F:DNA-binding transcription factor activity"/>
    <property type="evidence" value="ECO:0007669"/>
    <property type="project" value="InterPro"/>
</dbReference>
<dbReference type="CDD" id="cd05466">
    <property type="entry name" value="PBP2_LTTR_substrate"/>
    <property type="match status" value="1"/>
</dbReference>
<feature type="domain" description="HTH lysR-type" evidence="5">
    <location>
        <begin position="9"/>
        <end position="66"/>
    </location>
</feature>
<evidence type="ECO:0000256" key="2">
    <source>
        <dbReference type="ARBA" id="ARBA00023015"/>
    </source>
</evidence>
<dbReference type="SUPFAM" id="SSF46785">
    <property type="entry name" value="Winged helix' DNA-binding domain"/>
    <property type="match status" value="1"/>
</dbReference>
<sequence>MLDPMNPHLNLLHLKYFCDAVNFNSISEAAKANFVTQSAVSQAISKLEISLGAKVIVHSRQKFQITEEGKIVFEQARHIFTAVQAIHEKIHYNKEGVNGVVKFVSTNSLGMFFIAPMYKKMQAQFPSVSISYKLGGLNLIRSALRQGEAEFAIVVNSSEFTDFSKRLLRKGVFQLYQHVESHPQLFEKGILIDYAESMYIASLQEYMLQANQQQLKIQAELAAWEVVARFTEMNIGIGFFPDYIVANNRYTSLKVFPIDLPIFEYEICAIYNKGHALSRPSCAFLDQFFL</sequence>
<evidence type="ECO:0000259" key="5">
    <source>
        <dbReference type="PROSITE" id="PS50931"/>
    </source>
</evidence>
<dbReference type="Pfam" id="PF00126">
    <property type="entry name" value="HTH_1"/>
    <property type="match status" value="1"/>
</dbReference>
<keyword evidence="4" id="KW-0804">Transcription</keyword>
<dbReference type="PATRIC" id="fig|83552.4.peg.91"/>
<evidence type="ECO:0000256" key="3">
    <source>
        <dbReference type="ARBA" id="ARBA00023125"/>
    </source>
</evidence>